<protein>
    <submittedName>
        <fullName evidence="2">Uncharacterized protein</fullName>
    </submittedName>
</protein>
<dbReference type="EMBL" id="AP018217">
    <property type="protein sequence ID" value="BAY72900.1"/>
    <property type="molecule type" value="Genomic_DNA"/>
</dbReference>
<feature type="compositionally biased region" description="Low complexity" evidence="1">
    <location>
        <begin position="1"/>
        <end position="14"/>
    </location>
</feature>
<evidence type="ECO:0000313" key="2">
    <source>
        <dbReference type="EMBL" id="BAY72900.1"/>
    </source>
</evidence>
<evidence type="ECO:0000256" key="1">
    <source>
        <dbReference type="SAM" id="MobiDB-lite"/>
    </source>
</evidence>
<evidence type="ECO:0000313" key="3">
    <source>
        <dbReference type="Proteomes" id="UP000217507"/>
    </source>
</evidence>
<name>A0A1Z4KV40_ANAVA</name>
<dbReference type="AlphaFoldDB" id="A0A1Z4KV40"/>
<sequence length="44" mass="4877">MTNKQQTKTKTAQKAQDKKLSQLQPLSLKHLDSVAGGQQLVWAV</sequence>
<reference evidence="2 3" key="1">
    <citation type="submission" date="2017-06" db="EMBL/GenBank/DDBJ databases">
        <title>Genome sequencing of cyanobaciteial culture collection at National Institute for Environmental Studies (NIES).</title>
        <authorList>
            <person name="Hirose Y."/>
            <person name="Shimura Y."/>
            <person name="Fujisawa T."/>
            <person name="Nakamura Y."/>
            <person name="Kawachi M."/>
        </authorList>
    </citation>
    <scope>NUCLEOTIDE SEQUENCE [LARGE SCALE GENOMIC DNA]</scope>
    <source>
        <strain evidence="2 3">NIES-23</strain>
        <plasmid evidence="3">Plasmid Plasmid1 dna</plasmid>
    </source>
</reference>
<feature type="region of interest" description="Disordered" evidence="1">
    <location>
        <begin position="1"/>
        <end position="22"/>
    </location>
</feature>
<keyword evidence="2" id="KW-0614">Plasmid</keyword>
<organism evidence="2 3">
    <name type="scientific">Trichormus variabilis NIES-23</name>
    <dbReference type="NCBI Taxonomy" id="1973479"/>
    <lineage>
        <taxon>Bacteria</taxon>
        <taxon>Bacillati</taxon>
        <taxon>Cyanobacteriota</taxon>
        <taxon>Cyanophyceae</taxon>
        <taxon>Nostocales</taxon>
        <taxon>Nostocaceae</taxon>
        <taxon>Trichormus</taxon>
    </lineage>
</organism>
<proteinExistence type="predicted"/>
<gene>
    <name evidence="2" type="ORF">NIES23_57280</name>
</gene>
<accession>A0A1Z4KV40</accession>
<dbReference type="Proteomes" id="UP000217507">
    <property type="component" value="Plasmid Plasmid1 dna"/>
</dbReference>
<geneLocation type="plasmid" evidence="2">
    <name>plasmid1</name>
</geneLocation>